<dbReference type="InterPro" id="IPR051120">
    <property type="entry name" value="ABC_AA/LPS_Transport"/>
</dbReference>
<dbReference type="AlphaFoldDB" id="A0A2T7USY6"/>
<gene>
    <name evidence="5" type="ORF">DDE23_09425</name>
</gene>
<proteinExistence type="predicted"/>
<evidence type="ECO:0000256" key="3">
    <source>
        <dbReference type="ARBA" id="ARBA00022840"/>
    </source>
</evidence>
<name>A0A2T7USY6_9RHOB</name>
<keyword evidence="6" id="KW-1185">Reference proteome</keyword>
<dbReference type="PANTHER" id="PTHR45772">
    <property type="entry name" value="CONSERVED COMPONENT OF ABC TRANSPORTER FOR NATURAL AMINO ACIDS-RELATED"/>
    <property type="match status" value="1"/>
</dbReference>
<dbReference type="InterPro" id="IPR003593">
    <property type="entry name" value="AAA+_ATPase"/>
</dbReference>
<dbReference type="RefSeq" id="WP_107751237.1">
    <property type="nucleotide sequence ID" value="NZ_QBKF01000003.1"/>
</dbReference>
<dbReference type="InterPro" id="IPR027417">
    <property type="entry name" value="P-loop_NTPase"/>
</dbReference>
<dbReference type="EMBL" id="QDDR01000004">
    <property type="protein sequence ID" value="PVE47863.1"/>
    <property type="molecule type" value="Genomic_DNA"/>
</dbReference>
<dbReference type="InterPro" id="IPR003439">
    <property type="entry name" value="ABC_transporter-like_ATP-bd"/>
</dbReference>
<keyword evidence="3 5" id="KW-0067">ATP-binding</keyword>
<evidence type="ECO:0000313" key="6">
    <source>
        <dbReference type="Proteomes" id="UP000244810"/>
    </source>
</evidence>
<dbReference type="CDD" id="cd03219">
    <property type="entry name" value="ABC_Mj1267_LivG_branched"/>
    <property type="match status" value="1"/>
</dbReference>
<accession>A0A2T7USY6</accession>
<feature type="domain" description="ABC transporter" evidence="4">
    <location>
        <begin position="12"/>
        <end position="253"/>
    </location>
</feature>
<keyword evidence="2" id="KW-0547">Nucleotide-binding</keyword>
<evidence type="ECO:0000256" key="2">
    <source>
        <dbReference type="ARBA" id="ARBA00022741"/>
    </source>
</evidence>
<dbReference type="PANTHER" id="PTHR45772:SF3">
    <property type="entry name" value="ABC TRANSPORTER ATP-BINDING PROTEIN"/>
    <property type="match status" value="1"/>
</dbReference>
<dbReference type="GO" id="GO:0016887">
    <property type="term" value="F:ATP hydrolysis activity"/>
    <property type="evidence" value="ECO:0007669"/>
    <property type="project" value="InterPro"/>
</dbReference>
<dbReference type="Proteomes" id="UP000244810">
    <property type="component" value="Unassembled WGS sequence"/>
</dbReference>
<keyword evidence="1" id="KW-0813">Transport</keyword>
<reference evidence="5 6" key="1">
    <citation type="journal article" date="2011" name="Syst. Appl. Microbiol.">
        <title>Defluviimonas denitrificans gen. nov., sp. nov., and Pararhodobacter aggregans gen. nov., sp. nov., non-phototrophic Rhodobacteraceae from the biofilter of a marine aquaculture.</title>
        <authorList>
            <person name="Foesel B.U."/>
            <person name="Drake H.L."/>
            <person name="Schramm A."/>
        </authorList>
    </citation>
    <scope>NUCLEOTIDE SEQUENCE [LARGE SCALE GENOMIC DNA]</scope>
    <source>
        <strain evidence="5 6">D1-19</strain>
    </source>
</reference>
<dbReference type="InterPro" id="IPR032823">
    <property type="entry name" value="BCA_ABC_TP_C"/>
</dbReference>
<evidence type="ECO:0000313" key="5">
    <source>
        <dbReference type="EMBL" id="PVE47863.1"/>
    </source>
</evidence>
<evidence type="ECO:0000259" key="4">
    <source>
        <dbReference type="PROSITE" id="PS50893"/>
    </source>
</evidence>
<dbReference type="SMART" id="SM00382">
    <property type="entry name" value="AAA"/>
    <property type="match status" value="1"/>
</dbReference>
<organism evidence="5 6">
    <name type="scientific">Pararhodobacter aggregans</name>
    <dbReference type="NCBI Taxonomy" id="404875"/>
    <lineage>
        <taxon>Bacteria</taxon>
        <taxon>Pseudomonadati</taxon>
        <taxon>Pseudomonadota</taxon>
        <taxon>Alphaproteobacteria</taxon>
        <taxon>Rhodobacterales</taxon>
        <taxon>Paracoccaceae</taxon>
        <taxon>Pararhodobacter</taxon>
    </lineage>
</organism>
<dbReference type="OrthoDB" id="9806149at2"/>
<dbReference type="PROSITE" id="PS50893">
    <property type="entry name" value="ABC_TRANSPORTER_2"/>
    <property type="match status" value="1"/>
</dbReference>
<comment type="caution">
    <text evidence="5">The sequence shown here is derived from an EMBL/GenBank/DDBJ whole genome shotgun (WGS) entry which is preliminary data.</text>
</comment>
<protein>
    <submittedName>
        <fullName evidence="5">ABC transporter ATP-binding protein</fullName>
    </submittedName>
</protein>
<dbReference type="SUPFAM" id="SSF52540">
    <property type="entry name" value="P-loop containing nucleoside triphosphate hydrolases"/>
    <property type="match status" value="1"/>
</dbReference>
<dbReference type="Pfam" id="PF00005">
    <property type="entry name" value="ABC_tran"/>
    <property type="match status" value="1"/>
</dbReference>
<dbReference type="Pfam" id="PF12399">
    <property type="entry name" value="BCA_ABC_TP_C"/>
    <property type="match status" value="1"/>
</dbReference>
<evidence type="ECO:0000256" key="1">
    <source>
        <dbReference type="ARBA" id="ARBA00022448"/>
    </source>
</evidence>
<dbReference type="GO" id="GO:0005524">
    <property type="term" value="F:ATP binding"/>
    <property type="evidence" value="ECO:0007669"/>
    <property type="project" value="UniProtKB-KW"/>
</dbReference>
<dbReference type="GO" id="GO:0005886">
    <property type="term" value="C:plasma membrane"/>
    <property type="evidence" value="ECO:0007669"/>
    <property type="project" value="TreeGrafter"/>
</dbReference>
<dbReference type="Gene3D" id="3.40.50.300">
    <property type="entry name" value="P-loop containing nucleotide triphosphate hydrolases"/>
    <property type="match status" value="1"/>
</dbReference>
<sequence length="255" mass="27907">MARADRRPPLALELREVSKSFGAARIIPGVSLTVPAGEFHAVIGPNGAGKSTLFNLISGRFAPSSGQILLGGQPIEGRSPSVINRMGLSRSFQITNIFKNISVFENIRCALLGPMGAAYSFWRRASAWREITRETERLIEEIGLTARRDTIAGSLSYAEQRLLEVGMTIAGDASVLLLDEPMAGMNHNEIDQFSDFLRRIGEGRTVMMVEHDMNVVFTLADRISVLVYGELIATGTPAEIRQDQRVRDAYLGAEA</sequence>